<keyword evidence="4" id="KW-1185">Reference proteome</keyword>
<evidence type="ECO:0000313" key="4">
    <source>
        <dbReference type="Proteomes" id="UP001054252"/>
    </source>
</evidence>
<dbReference type="GO" id="GO:0007264">
    <property type="term" value="P:small GTPase-mediated signal transduction"/>
    <property type="evidence" value="ECO:0007669"/>
    <property type="project" value="InterPro"/>
</dbReference>
<reference evidence="3 4" key="1">
    <citation type="journal article" date="2021" name="Commun. Biol.">
        <title>The genome of Shorea leprosula (Dipterocarpaceae) highlights the ecological relevance of drought in aseasonal tropical rainforests.</title>
        <authorList>
            <person name="Ng K.K.S."/>
            <person name="Kobayashi M.J."/>
            <person name="Fawcett J.A."/>
            <person name="Hatakeyama M."/>
            <person name="Paape T."/>
            <person name="Ng C.H."/>
            <person name="Ang C.C."/>
            <person name="Tnah L.H."/>
            <person name="Lee C.T."/>
            <person name="Nishiyama T."/>
            <person name="Sese J."/>
            <person name="O'Brien M.J."/>
            <person name="Copetti D."/>
            <person name="Mohd Noor M.I."/>
            <person name="Ong R.C."/>
            <person name="Putra M."/>
            <person name="Sireger I.Z."/>
            <person name="Indrioko S."/>
            <person name="Kosugi Y."/>
            <person name="Izuno A."/>
            <person name="Isagi Y."/>
            <person name="Lee S.L."/>
            <person name="Shimizu K.K."/>
        </authorList>
    </citation>
    <scope>NUCLEOTIDE SEQUENCE [LARGE SCALE GENOMIC DNA]</scope>
    <source>
        <strain evidence="3">214</strain>
    </source>
</reference>
<dbReference type="Gene3D" id="3.50.50.60">
    <property type="entry name" value="FAD/NAD(P)-binding domain"/>
    <property type="match status" value="1"/>
</dbReference>
<evidence type="ECO:0000313" key="3">
    <source>
        <dbReference type="EMBL" id="GKU97928.1"/>
    </source>
</evidence>
<name>A0AAV5I9X5_9ROSI</name>
<dbReference type="EMBL" id="BPVZ01000012">
    <property type="protein sequence ID" value="GKU97928.1"/>
    <property type="molecule type" value="Genomic_DNA"/>
</dbReference>
<dbReference type="Gene3D" id="3.30.519.10">
    <property type="entry name" value="Guanine Nucleotide Dissociation Inhibitor, domain 2"/>
    <property type="match status" value="1"/>
</dbReference>
<dbReference type="InterPro" id="IPR018203">
    <property type="entry name" value="GDP_dissociation_inhibitor"/>
</dbReference>
<proteinExistence type="inferred from homology"/>
<dbReference type="GO" id="GO:0016192">
    <property type="term" value="P:vesicle-mediated transport"/>
    <property type="evidence" value="ECO:0007669"/>
    <property type="project" value="TreeGrafter"/>
</dbReference>
<dbReference type="GO" id="GO:0005737">
    <property type="term" value="C:cytoplasm"/>
    <property type="evidence" value="ECO:0007669"/>
    <property type="project" value="TreeGrafter"/>
</dbReference>
<dbReference type="Pfam" id="PF00996">
    <property type="entry name" value="GDI"/>
    <property type="match status" value="1"/>
</dbReference>
<evidence type="ECO:0000256" key="2">
    <source>
        <dbReference type="RuleBase" id="RU363124"/>
    </source>
</evidence>
<organism evidence="3 4">
    <name type="scientific">Rubroshorea leprosula</name>
    <dbReference type="NCBI Taxonomy" id="152421"/>
    <lineage>
        <taxon>Eukaryota</taxon>
        <taxon>Viridiplantae</taxon>
        <taxon>Streptophyta</taxon>
        <taxon>Embryophyta</taxon>
        <taxon>Tracheophyta</taxon>
        <taxon>Spermatophyta</taxon>
        <taxon>Magnoliopsida</taxon>
        <taxon>eudicotyledons</taxon>
        <taxon>Gunneridae</taxon>
        <taxon>Pentapetalae</taxon>
        <taxon>rosids</taxon>
        <taxon>malvids</taxon>
        <taxon>Malvales</taxon>
        <taxon>Dipterocarpaceae</taxon>
        <taxon>Rubroshorea</taxon>
    </lineage>
</organism>
<dbReference type="PRINTS" id="PR00892">
    <property type="entry name" value="RABGDI"/>
</dbReference>
<accession>A0AAV5I9X5</accession>
<comment type="caution">
    <text evidence="3">The sequence shown here is derived from an EMBL/GenBank/DDBJ whole genome shotgun (WGS) entry which is preliminary data.</text>
</comment>
<sequence>MKAQFNLNSAKHNPQRGLILCYDSRNQDFLMGILRWDSVVEFDGDGKAIGVTSEGETTKCKKVVCHPSYFPDKVKKIGRVARAICIMSNPIPDTHGSHSVQGILPQKQLGRKSDITIIMAATVIVASTSFVAFVSIEAKTDTPEVKLKPGIDLLRPLDEIFYDTYDKYVPKNDSETDHCYISTSYYPTTHFENTVNDVLAMYTKITGKTLDLTVDLSAASAVAEE</sequence>
<protein>
    <recommendedName>
        <fullName evidence="2">Guanosine nucleotide diphosphate dissociation inhibitor</fullName>
    </recommendedName>
</protein>
<dbReference type="InterPro" id="IPR000806">
    <property type="entry name" value="RabGDI"/>
</dbReference>
<dbReference type="PANTHER" id="PTHR11787:SF10">
    <property type="entry name" value="GUANOSINE NUCLEOTIDE DIPHOSPHATE DISSOCIATION INHIBITOR"/>
    <property type="match status" value="1"/>
</dbReference>
<dbReference type="SUPFAM" id="SSF51905">
    <property type="entry name" value="FAD/NAD(P)-binding domain"/>
    <property type="match status" value="1"/>
</dbReference>
<dbReference type="PANTHER" id="PTHR11787">
    <property type="entry name" value="RAB GDP-DISSOCIATION INHIBITOR"/>
    <property type="match status" value="1"/>
</dbReference>
<dbReference type="InterPro" id="IPR036188">
    <property type="entry name" value="FAD/NAD-bd_sf"/>
</dbReference>
<dbReference type="GO" id="GO:0005093">
    <property type="term" value="F:Rab GDP-dissociation inhibitor activity"/>
    <property type="evidence" value="ECO:0007669"/>
    <property type="project" value="InterPro"/>
</dbReference>
<dbReference type="Proteomes" id="UP001054252">
    <property type="component" value="Unassembled WGS sequence"/>
</dbReference>
<comment type="similarity">
    <text evidence="1 2">Belongs to the Rab GDI family.</text>
</comment>
<dbReference type="AlphaFoldDB" id="A0AAV5I9X5"/>
<dbReference type="SUPFAM" id="SSF54373">
    <property type="entry name" value="FAD-linked reductases, C-terminal domain"/>
    <property type="match status" value="1"/>
</dbReference>
<evidence type="ECO:0000256" key="1">
    <source>
        <dbReference type="ARBA" id="ARBA00005593"/>
    </source>
</evidence>
<gene>
    <name evidence="3" type="ORF">SLEP1_g11000</name>
</gene>
<dbReference type="GO" id="GO:0015031">
    <property type="term" value="P:protein transport"/>
    <property type="evidence" value="ECO:0007669"/>
    <property type="project" value="InterPro"/>
</dbReference>